<reference evidence="14 15" key="1">
    <citation type="journal article" date="2019" name="Arch. Virol.">
        <title>A novel jumbo Tenacibaculum maritimum lytic phage with head-fiber-like appendages.</title>
        <authorList>
            <person name="Kawato Y."/>
            <person name="Istiqomah I."/>
            <person name="Gaafar A.Y."/>
            <person name="Hanaoka M."/>
            <person name="Ishimaru K."/>
            <person name="Yasuike M."/>
            <person name="Nishiki I."/>
            <person name="Nakamura Y."/>
            <person name="Fujiwara A."/>
            <person name="Nakai T."/>
        </authorList>
    </citation>
    <scope>NUCLEOTIDE SEQUENCE [LARGE SCALE GENOMIC DNA]</scope>
    <source>
        <strain evidence="14 15">PTm5</strain>
    </source>
</reference>
<organism evidence="14 15">
    <name type="scientific">Tenacibaculum phage PTm5</name>
    <dbReference type="NCBI Taxonomy" id="2547426"/>
    <lineage>
        <taxon>Viruses</taxon>
        <taxon>Duplodnaviria</taxon>
        <taxon>Heunggongvirae</taxon>
        <taxon>Uroviricota</taxon>
        <taxon>Caudoviricetes</taxon>
        <taxon>Shirahamavirus</taxon>
        <taxon>Shirahamavirus PTm1</taxon>
    </lineage>
</organism>
<protein>
    <recommendedName>
        <fullName evidence="1">Single-stranded DNA-binding protein</fullName>
    </recommendedName>
    <alternativeName>
        <fullName evidence="10">Gp32</fullName>
    </alternativeName>
    <alternativeName>
        <fullName evidence="11">Helix-destabilizing protein</fullName>
    </alternativeName>
</protein>
<keyword evidence="9" id="KW-0234">DNA repair</keyword>
<evidence type="ECO:0000256" key="8">
    <source>
        <dbReference type="ARBA" id="ARBA00023125"/>
    </source>
</evidence>
<dbReference type="InterPro" id="IPR012339">
    <property type="entry name" value="Phage_T4_Gp32_ssDNA-bd"/>
</dbReference>
<keyword evidence="3" id="KW-0235">DNA replication</keyword>
<feature type="region of interest" description="Disordered" evidence="12">
    <location>
        <begin position="18"/>
        <end position="46"/>
    </location>
</feature>
<evidence type="ECO:0000313" key="14">
    <source>
        <dbReference type="EMBL" id="BBI90738.1"/>
    </source>
</evidence>
<keyword evidence="2" id="KW-0678">Repressor</keyword>
<dbReference type="EMBL" id="AP019525">
    <property type="protein sequence ID" value="BBI90738.1"/>
    <property type="molecule type" value="Genomic_DNA"/>
</dbReference>
<dbReference type="Pfam" id="PF08804">
    <property type="entry name" value="gp32"/>
    <property type="match status" value="1"/>
</dbReference>
<sequence>MSTEMNVIDSMFGVFGQKVEDQQNPAEEQGGGSKIAKFKPDPKKTPKKKWLGVVKFLPNLEDISKPMLSKTTYWLTDPTTNKGVLYESPKSLGKYEDCVVASKYWDWTNSGDARLEKLAKDKLKYNRHNYVLIQIIRDFQDEKNNGKIMLWDLPVKIRKMIDKKRFPADEDIDLGEVAHNPFDPFNGLTMTLKIGLNDFGRVWDDCSWSKDNIPTTMILEGEQKQVILSSDANELRQQQQKALETIVNSGVKLSDVAYQAPSDETITKVQNIMALVSGEPVNAQASQLVAEQKQPVAEQKQPVAEQKQPVAEQKQPVAEQKQPVAEQAQTNQTSDDLDDDFMKEVMG</sequence>
<evidence type="ECO:0000256" key="12">
    <source>
        <dbReference type="SAM" id="MobiDB-lite"/>
    </source>
</evidence>
<dbReference type="GO" id="GO:0003697">
    <property type="term" value="F:single-stranded DNA binding"/>
    <property type="evidence" value="ECO:0007669"/>
    <property type="project" value="InterPro"/>
</dbReference>
<feature type="domain" description="Bacteriophage T4 Gp32 single-stranded DNA-binding" evidence="13">
    <location>
        <begin position="86"/>
        <end position="205"/>
    </location>
</feature>
<dbReference type="InterPro" id="IPR012340">
    <property type="entry name" value="NA-bd_OB-fold"/>
</dbReference>
<proteinExistence type="predicted"/>
<evidence type="ECO:0000256" key="3">
    <source>
        <dbReference type="ARBA" id="ARBA00022705"/>
    </source>
</evidence>
<keyword evidence="8" id="KW-0238">DNA-binding</keyword>
<keyword evidence="6" id="KW-0862">Zinc</keyword>
<evidence type="ECO:0000256" key="1">
    <source>
        <dbReference type="ARBA" id="ARBA00018590"/>
    </source>
</evidence>
<keyword evidence="5" id="KW-0227">DNA damage</keyword>
<dbReference type="SUPFAM" id="SSF50249">
    <property type="entry name" value="Nucleic acid-binding proteins"/>
    <property type="match status" value="1"/>
</dbReference>
<dbReference type="InterPro" id="IPR044947">
    <property type="entry name" value="Phage_T4_Gp32_ssDNA-bd_sf"/>
</dbReference>
<evidence type="ECO:0000313" key="15">
    <source>
        <dbReference type="Proteomes" id="UP000424080"/>
    </source>
</evidence>
<keyword evidence="4" id="KW-0479">Metal-binding</keyword>
<evidence type="ECO:0000256" key="11">
    <source>
        <dbReference type="ARBA" id="ARBA00032941"/>
    </source>
</evidence>
<dbReference type="GO" id="GO:0006281">
    <property type="term" value="P:DNA repair"/>
    <property type="evidence" value="ECO:0007669"/>
    <property type="project" value="UniProtKB-KW"/>
</dbReference>
<evidence type="ECO:0000259" key="13">
    <source>
        <dbReference type="Pfam" id="PF08804"/>
    </source>
</evidence>
<feature type="region of interest" description="Disordered" evidence="12">
    <location>
        <begin position="291"/>
        <end position="347"/>
    </location>
</feature>
<dbReference type="Gene3D" id="3.90.198.10">
    <property type="entry name" value="Replication Fork Single-Stranded Dna Binding Protein"/>
    <property type="match status" value="1"/>
</dbReference>
<evidence type="ECO:0000256" key="10">
    <source>
        <dbReference type="ARBA" id="ARBA00031936"/>
    </source>
</evidence>
<name>A0A5S9BZC4_9CAUD</name>
<evidence type="ECO:0000256" key="9">
    <source>
        <dbReference type="ARBA" id="ARBA00023204"/>
    </source>
</evidence>
<evidence type="ECO:0000256" key="2">
    <source>
        <dbReference type="ARBA" id="ARBA00022491"/>
    </source>
</evidence>
<evidence type="ECO:0000256" key="6">
    <source>
        <dbReference type="ARBA" id="ARBA00022833"/>
    </source>
</evidence>
<accession>A0A5S9BZC4</accession>
<evidence type="ECO:0000256" key="7">
    <source>
        <dbReference type="ARBA" id="ARBA00023109"/>
    </source>
</evidence>
<evidence type="ECO:0000256" key="4">
    <source>
        <dbReference type="ARBA" id="ARBA00022723"/>
    </source>
</evidence>
<dbReference type="GO" id="GO:0006260">
    <property type="term" value="P:DNA replication"/>
    <property type="evidence" value="ECO:0007669"/>
    <property type="project" value="UniProtKB-KW"/>
</dbReference>
<dbReference type="GO" id="GO:0039693">
    <property type="term" value="P:viral DNA genome replication"/>
    <property type="evidence" value="ECO:0007669"/>
    <property type="project" value="UniProtKB-KW"/>
</dbReference>
<keyword evidence="7" id="KW-1194">Viral DNA replication</keyword>
<dbReference type="Proteomes" id="UP000424080">
    <property type="component" value="Segment"/>
</dbReference>
<dbReference type="GO" id="GO:0046872">
    <property type="term" value="F:metal ion binding"/>
    <property type="evidence" value="ECO:0007669"/>
    <property type="project" value="UniProtKB-KW"/>
</dbReference>
<evidence type="ECO:0000256" key="5">
    <source>
        <dbReference type="ARBA" id="ARBA00022763"/>
    </source>
</evidence>